<dbReference type="InterPro" id="IPR001138">
    <property type="entry name" value="Zn2Cys6_DnaBD"/>
</dbReference>
<proteinExistence type="predicted"/>
<feature type="compositionally biased region" description="Low complexity" evidence="6">
    <location>
        <begin position="100"/>
        <end position="109"/>
    </location>
</feature>
<dbReference type="Proteomes" id="UP000094236">
    <property type="component" value="Unassembled WGS sequence"/>
</dbReference>
<evidence type="ECO:0000256" key="2">
    <source>
        <dbReference type="ARBA" id="ARBA00023015"/>
    </source>
</evidence>
<dbReference type="GO" id="GO:0000976">
    <property type="term" value="F:transcription cis-regulatory region binding"/>
    <property type="evidence" value="ECO:0007669"/>
    <property type="project" value="TreeGrafter"/>
</dbReference>
<organism evidence="8 9">
    <name type="scientific">Pachysolen tannophilus NRRL Y-2460</name>
    <dbReference type="NCBI Taxonomy" id="669874"/>
    <lineage>
        <taxon>Eukaryota</taxon>
        <taxon>Fungi</taxon>
        <taxon>Dikarya</taxon>
        <taxon>Ascomycota</taxon>
        <taxon>Saccharomycotina</taxon>
        <taxon>Pichiomycetes</taxon>
        <taxon>Pachysolenaceae</taxon>
        <taxon>Pachysolen</taxon>
    </lineage>
</organism>
<feature type="domain" description="Zn(2)-C6 fungal-type" evidence="7">
    <location>
        <begin position="51"/>
        <end position="84"/>
    </location>
</feature>
<gene>
    <name evidence="8" type="ORF">PACTADRAFT_3430</name>
</gene>
<feature type="compositionally biased region" description="Low complexity" evidence="6">
    <location>
        <begin position="23"/>
        <end position="34"/>
    </location>
</feature>
<evidence type="ECO:0000256" key="5">
    <source>
        <dbReference type="ARBA" id="ARBA00023242"/>
    </source>
</evidence>
<keyword evidence="2" id="KW-0805">Transcription regulation</keyword>
<evidence type="ECO:0000256" key="3">
    <source>
        <dbReference type="ARBA" id="ARBA00023125"/>
    </source>
</evidence>
<dbReference type="CDD" id="cd00067">
    <property type="entry name" value="GAL4"/>
    <property type="match status" value="1"/>
</dbReference>
<evidence type="ECO:0000256" key="4">
    <source>
        <dbReference type="ARBA" id="ARBA00023163"/>
    </source>
</evidence>
<evidence type="ECO:0000256" key="6">
    <source>
        <dbReference type="SAM" id="MobiDB-lite"/>
    </source>
</evidence>
<sequence>MEDHALSRGEELDRLNRKDLTESSSSTSTSKNSNDLAKTTDFSSRWRQVRACARCHKLKMRCSYDNPTYASCRRCFAAGVECSVVTEPKNSVNKKRSTRTRSNSSSASKGDPLPILQTAVKDVFDAIGNLQQKVSKQEKFNNNNNNKKMKLGKATIDFESSSNDEINDDGSTSGKTDINGLYHIATQLTELQQLIAHVIQSSQATSSGLTNIQNSASSINSMKEGPVKMIPKLPSIPYEFNIIKELIKLKILDEKDAQERFNYFLENMLAYWPTISFSPEYCDFYYLLENRPLVLLAAISVTGLNLPDFHDTLLYYLERNLAQRVYITGDLTVDLIYVCIILALWSSPPRKWGSFKHQMSLLLALNLSLCLDLGNEKIRNSNNVLISNSEERKAIRNFISVYVSCGSLGLSLPQFRCVSWTPSHENASDLLMMGDSNHNDKFLYYYSRIIAVGQEIAEYFSKSYKNDIEQEGKFVNSISSYETKLQDLISDSGLITQKSKERHLVLIIYFQLLITMYDFVICNTGSQLNNEVYSKFLESMIKASEKIIDSFVNLCDETSNFPTFFYYRPVHALVTLIRARILVRSTKLDLEINVQREYDRVREALISLSKKSLVAKKMSVILTRVEKWMKVSNNFNISGATTEMVTLLDELGKEKIVENLKQPDRFSFLKKEQLDHEFFQNSDLNVVNSTLPQAQQQHKQAVNSPIRRIIAGEPQSNEFNNNISNTEINLDDSILQEFFREMDNDLLSNIQFMNDSFQSTFPNIPALDTLYNYMDSVPLDSALYSTAMNDLNDNNSRMNSLTNSEVEDRANSNTSFDLSNLYSLEAGEQNSDS</sequence>
<evidence type="ECO:0000313" key="9">
    <source>
        <dbReference type="Proteomes" id="UP000094236"/>
    </source>
</evidence>
<dbReference type="GO" id="GO:0008270">
    <property type="term" value="F:zinc ion binding"/>
    <property type="evidence" value="ECO:0007669"/>
    <property type="project" value="InterPro"/>
</dbReference>
<protein>
    <recommendedName>
        <fullName evidence="7">Zn(2)-C6 fungal-type domain-containing protein</fullName>
    </recommendedName>
</protein>
<dbReference type="GO" id="GO:0000981">
    <property type="term" value="F:DNA-binding transcription factor activity, RNA polymerase II-specific"/>
    <property type="evidence" value="ECO:0007669"/>
    <property type="project" value="InterPro"/>
</dbReference>
<keyword evidence="3" id="KW-0238">DNA-binding</keyword>
<accession>A0A1E4TS39</accession>
<keyword evidence="4" id="KW-0804">Transcription</keyword>
<evidence type="ECO:0000259" key="7">
    <source>
        <dbReference type="PROSITE" id="PS50048"/>
    </source>
</evidence>
<dbReference type="STRING" id="669874.A0A1E4TS39"/>
<keyword evidence="5" id="KW-0539">Nucleus</keyword>
<keyword evidence="9" id="KW-1185">Reference proteome</keyword>
<dbReference type="PROSITE" id="PS50048">
    <property type="entry name" value="ZN2_CY6_FUNGAL_2"/>
    <property type="match status" value="1"/>
</dbReference>
<dbReference type="SUPFAM" id="SSF57701">
    <property type="entry name" value="Zn2/Cys6 DNA-binding domain"/>
    <property type="match status" value="1"/>
</dbReference>
<dbReference type="AlphaFoldDB" id="A0A1E4TS39"/>
<evidence type="ECO:0000313" key="8">
    <source>
        <dbReference type="EMBL" id="ODV94544.1"/>
    </source>
</evidence>
<dbReference type="SMART" id="SM00066">
    <property type="entry name" value="GAL4"/>
    <property type="match status" value="1"/>
</dbReference>
<feature type="compositionally biased region" description="Basic and acidic residues" evidence="6">
    <location>
        <begin position="1"/>
        <end position="21"/>
    </location>
</feature>
<feature type="region of interest" description="Disordered" evidence="6">
    <location>
        <begin position="88"/>
        <end position="112"/>
    </location>
</feature>
<reference evidence="9" key="1">
    <citation type="submission" date="2016-05" db="EMBL/GenBank/DDBJ databases">
        <title>Comparative genomics of biotechnologically important yeasts.</title>
        <authorList>
            <consortium name="DOE Joint Genome Institute"/>
            <person name="Riley R."/>
            <person name="Haridas S."/>
            <person name="Wolfe K.H."/>
            <person name="Lopes M.R."/>
            <person name="Hittinger C.T."/>
            <person name="Goker M."/>
            <person name="Salamov A."/>
            <person name="Wisecaver J."/>
            <person name="Long T.M."/>
            <person name="Aerts A.L."/>
            <person name="Barry K."/>
            <person name="Choi C."/>
            <person name="Clum A."/>
            <person name="Coughlan A.Y."/>
            <person name="Deshpande S."/>
            <person name="Douglass A.P."/>
            <person name="Hanson S.J."/>
            <person name="Klenk H.-P."/>
            <person name="Labutti K."/>
            <person name="Lapidus A."/>
            <person name="Lindquist E."/>
            <person name="Lipzen A."/>
            <person name="Meier-Kolthoff J.P."/>
            <person name="Ohm R.A."/>
            <person name="Otillar R.P."/>
            <person name="Pangilinan J."/>
            <person name="Peng Y."/>
            <person name="Rokas A."/>
            <person name="Rosa C.A."/>
            <person name="Scheuner C."/>
            <person name="Sibirny A.A."/>
            <person name="Slot J.C."/>
            <person name="Stielow J.B."/>
            <person name="Sun H."/>
            <person name="Kurtzman C.P."/>
            <person name="Blackwell M."/>
            <person name="Grigoriev I.V."/>
            <person name="Jeffries T.W."/>
        </authorList>
    </citation>
    <scope>NUCLEOTIDE SEQUENCE [LARGE SCALE GENOMIC DNA]</scope>
    <source>
        <strain evidence="9">NRRL Y-2460</strain>
    </source>
</reference>
<dbReference type="OrthoDB" id="8062037at2759"/>
<feature type="region of interest" description="Disordered" evidence="6">
    <location>
        <begin position="1"/>
        <end position="38"/>
    </location>
</feature>
<dbReference type="Pfam" id="PF00172">
    <property type="entry name" value="Zn_clus"/>
    <property type="match status" value="1"/>
</dbReference>
<dbReference type="PANTHER" id="PTHR31845">
    <property type="entry name" value="FINGER DOMAIN PROTEIN, PUTATIVE-RELATED"/>
    <property type="match status" value="1"/>
</dbReference>
<dbReference type="Gene3D" id="4.10.240.10">
    <property type="entry name" value="Zn(2)-C6 fungal-type DNA-binding domain"/>
    <property type="match status" value="1"/>
</dbReference>
<dbReference type="EMBL" id="KV454015">
    <property type="protein sequence ID" value="ODV94544.1"/>
    <property type="molecule type" value="Genomic_DNA"/>
</dbReference>
<evidence type="ECO:0000256" key="1">
    <source>
        <dbReference type="ARBA" id="ARBA00004123"/>
    </source>
</evidence>
<name>A0A1E4TS39_PACTA</name>
<dbReference type="InterPro" id="IPR036864">
    <property type="entry name" value="Zn2-C6_fun-type_DNA-bd_sf"/>
</dbReference>
<dbReference type="PROSITE" id="PS00463">
    <property type="entry name" value="ZN2_CY6_FUNGAL_1"/>
    <property type="match status" value="1"/>
</dbReference>
<dbReference type="InterPro" id="IPR051089">
    <property type="entry name" value="prtT"/>
</dbReference>
<comment type="subcellular location">
    <subcellularLocation>
        <location evidence="1">Nucleus</location>
    </subcellularLocation>
</comment>
<dbReference type="PANTHER" id="PTHR31845:SF10">
    <property type="entry name" value="ZN(II)2CYS6 TRANSCRIPTION FACTOR (EUROFUNG)"/>
    <property type="match status" value="1"/>
</dbReference>
<dbReference type="GO" id="GO:0005634">
    <property type="term" value="C:nucleus"/>
    <property type="evidence" value="ECO:0007669"/>
    <property type="project" value="UniProtKB-SubCell"/>
</dbReference>